<name>A0ABR2U6J4_9ROSI</name>
<protein>
    <submittedName>
        <fullName evidence="2">Uncharacterized protein</fullName>
    </submittedName>
</protein>
<gene>
    <name evidence="2" type="ORF">V6N11_059015</name>
</gene>
<accession>A0ABR2U6J4</accession>
<dbReference type="Proteomes" id="UP001396334">
    <property type="component" value="Unassembled WGS sequence"/>
</dbReference>
<dbReference type="EMBL" id="JBBPBN010000002">
    <property type="protein sequence ID" value="KAK9045126.1"/>
    <property type="molecule type" value="Genomic_DNA"/>
</dbReference>
<evidence type="ECO:0000313" key="3">
    <source>
        <dbReference type="Proteomes" id="UP001396334"/>
    </source>
</evidence>
<reference evidence="2 3" key="1">
    <citation type="journal article" date="2024" name="G3 (Bethesda)">
        <title>Genome assembly of Hibiscus sabdariffa L. provides insights into metabolisms of medicinal natural products.</title>
        <authorList>
            <person name="Kim T."/>
        </authorList>
    </citation>
    <scope>NUCLEOTIDE SEQUENCE [LARGE SCALE GENOMIC DNA]</scope>
    <source>
        <strain evidence="2">TK-2024</strain>
        <tissue evidence="2">Old leaves</tissue>
    </source>
</reference>
<feature type="region of interest" description="Disordered" evidence="1">
    <location>
        <begin position="53"/>
        <end position="76"/>
    </location>
</feature>
<proteinExistence type="predicted"/>
<evidence type="ECO:0000256" key="1">
    <source>
        <dbReference type="SAM" id="MobiDB-lite"/>
    </source>
</evidence>
<organism evidence="2 3">
    <name type="scientific">Hibiscus sabdariffa</name>
    <name type="common">roselle</name>
    <dbReference type="NCBI Taxonomy" id="183260"/>
    <lineage>
        <taxon>Eukaryota</taxon>
        <taxon>Viridiplantae</taxon>
        <taxon>Streptophyta</taxon>
        <taxon>Embryophyta</taxon>
        <taxon>Tracheophyta</taxon>
        <taxon>Spermatophyta</taxon>
        <taxon>Magnoliopsida</taxon>
        <taxon>eudicotyledons</taxon>
        <taxon>Gunneridae</taxon>
        <taxon>Pentapetalae</taxon>
        <taxon>rosids</taxon>
        <taxon>malvids</taxon>
        <taxon>Malvales</taxon>
        <taxon>Malvaceae</taxon>
        <taxon>Malvoideae</taxon>
        <taxon>Hibiscus</taxon>
    </lineage>
</organism>
<comment type="caution">
    <text evidence="2">The sequence shown here is derived from an EMBL/GenBank/DDBJ whole genome shotgun (WGS) entry which is preliminary data.</text>
</comment>
<keyword evidence="3" id="KW-1185">Reference proteome</keyword>
<evidence type="ECO:0000313" key="2">
    <source>
        <dbReference type="EMBL" id="KAK9045126.1"/>
    </source>
</evidence>
<sequence length="102" mass="11653">MKYTFKCVAKFDFVDVDTFSAFILCDMVEKLEDDGVIIENVLVAAAEVEDHGDATKEEVDVSTTEEEVVHVEEESEDVEEFYVSDHEYDWGGDEECKQEEAK</sequence>